<dbReference type="GO" id="GO:0010258">
    <property type="term" value="P:NADH dehydrogenase complex (plastoquinone) assembly"/>
    <property type="evidence" value="ECO:0007669"/>
    <property type="project" value="InterPro"/>
</dbReference>
<feature type="region of interest" description="Disordered" evidence="1">
    <location>
        <begin position="1"/>
        <end position="49"/>
    </location>
</feature>
<feature type="region of interest" description="Disordered" evidence="1">
    <location>
        <begin position="305"/>
        <end position="340"/>
    </location>
</feature>
<reference evidence="3 4" key="1">
    <citation type="submission" date="2019-01" db="EMBL/GenBank/DDBJ databases">
        <title>Sequencing of cultivated peanut Arachis hypogaea provides insights into genome evolution and oil improvement.</title>
        <authorList>
            <person name="Chen X."/>
        </authorList>
    </citation>
    <scope>NUCLEOTIDE SEQUENCE [LARGE SCALE GENOMIC DNA]</scope>
    <source>
        <strain evidence="4">cv. Fuhuasheng</strain>
        <tissue evidence="3">Leaves</tissue>
    </source>
</reference>
<dbReference type="Pfam" id="PF05742">
    <property type="entry name" value="TANGO2"/>
    <property type="match status" value="1"/>
</dbReference>
<dbReference type="EMBL" id="SDMP01000018">
    <property type="protein sequence ID" value="RYQ96165.1"/>
    <property type="molecule type" value="Genomic_DNA"/>
</dbReference>
<comment type="caution">
    <text evidence="3">The sequence shown here is derived from an EMBL/GenBank/DDBJ whole genome shotgun (WGS) entry which is preliminary data.</text>
</comment>
<name>A0A444Y2L4_ARAHY</name>
<evidence type="ECO:0000313" key="3">
    <source>
        <dbReference type="EMBL" id="RYQ96165.1"/>
    </source>
</evidence>
<protein>
    <submittedName>
        <fullName evidence="3">Uncharacterized protein</fullName>
    </submittedName>
</protein>
<sequence length="411" mass="45592">MCIEPPQSLPPLQPRSPRISPRSSPQPPQPRIPAAAQPPQPLHRHSLHRHRRRSVAVVGSCVAVIGSSLAVVWKLVGRLLCSSGLLLSLCRRCVRVLSFALQQRPSSSQPNCQLSVKQVNPRQYVAEIPQMAGINCNENTRNPTISEGENQQEALEPATLVPLQLLKSSGTKCIMLHNTSFFQHNQLQRANVVTVVKCESKDSSEDNIGLQAKGPKLQIEAPKMIKTVASVPCLRVNSGLVKPGDVGRRRLRIRTNPEEEEDPEAEAEYLCGSPSPNLYYSILSKDPKRETLSKELEQQENILKHLKPSKLSSSPHGGLSSSPPVGSMPKSFPPFQHPSNQLLEENGFQQQKYVMILGYDIRLMSFNRDEFYYRPTEPLGWWAGGIILGGRDELSGGTWLGSTRDGRCLME</sequence>
<feature type="transmembrane region" description="Helical" evidence="2">
    <location>
        <begin position="54"/>
        <end position="76"/>
    </location>
</feature>
<dbReference type="InterPro" id="IPR008551">
    <property type="entry name" value="TANGO2"/>
</dbReference>
<keyword evidence="2" id="KW-0472">Membrane</keyword>
<proteinExistence type="predicted"/>
<gene>
    <name evidence="3" type="ORF">Ahy_B08g091744</name>
</gene>
<dbReference type="PANTHER" id="PTHR36799:SF2">
    <property type="entry name" value="PROTEIN CHLORORESPIRATORY REDUCTION 42, CHLOROPLASTIC"/>
    <property type="match status" value="1"/>
</dbReference>
<keyword evidence="2" id="KW-0812">Transmembrane</keyword>
<organism evidence="3 4">
    <name type="scientific">Arachis hypogaea</name>
    <name type="common">Peanut</name>
    <dbReference type="NCBI Taxonomy" id="3818"/>
    <lineage>
        <taxon>Eukaryota</taxon>
        <taxon>Viridiplantae</taxon>
        <taxon>Streptophyta</taxon>
        <taxon>Embryophyta</taxon>
        <taxon>Tracheophyta</taxon>
        <taxon>Spermatophyta</taxon>
        <taxon>Magnoliopsida</taxon>
        <taxon>eudicotyledons</taxon>
        <taxon>Gunneridae</taxon>
        <taxon>Pentapetalae</taxon>
        <taxon>rosids</taxon>
        <taxon>fabids</taxon>
        <taxon>Fabales</taxon>
        <taxon>Fabaceae</taxon>
        <taxon>Papilionoideae</taxon>
        <taxon>50 kb inversion clade</taxon>
        <taxon>dalbergioids sensu lato</taxon>
        <taxon>Dalbergieae</taxon>
        <taxon>Pterocarpus clade</taxon>
        <taxon>Arachis</taxon>
    </lineage>
</organism>
<evidence type="ECO:0000313" key="4">
    <source>
        <dbReference type="Proteomes" id="UP000289738"/>
    </source>
</evidence>
<accession>A0A444Y2L4</accession>
<evidence type="ECO:0000256" key="1">
    <source>
        <dbReference type="SAM" id="MobiDB-lite"/>
    </source>
</evidence>
<dbReference type="Proteomes" id="UP000289738">
    <property type="component" value="Chromosome B08"/>
</dbReference>
<dbReference type="STRING" id="3818.A0A444Y2L4"/>
<dbReference type="AlphaFoldDB" id="A0A444Y2L4"/>
<keyword evidence="4" id="KW-1185">Reference proteome</keyword>
<keyword evidence="2" id="KW-1133">Transmembrane helix</keyword>
<evidence type="ECO:0000256" key="2">
    <source>
        <dbReference type="SAM" id="Phobius"/>
    </source>
</evidence>
<dbReference type="InterPro" id="IPR021495">
    <property type="entry name" value="CRR42-like"/>
</dbReference>
<dbReference type="PANTHER" id="PTHR36799">
    <property type="match status" value="1"/>
</dbReference>
<feature type="compositionally biased region" description="Low complexity" evidence="1">
    <location>
        <begin position="309"/>
        <end position="324"/>
    </location>
</feature>
<feature type="compositionally biased region" description="Pro residues" evidence="1">
    <location>
        <begin position="24"/>
        <end position="41"/>
    </location>
</feature>